<dbReference type="AlphaFoldDB" id="F8P493"/>
<evidence type="ECO:0000313" key="2">
    <source>
        <dbReference type="EMBL" id="EGO22341.1"/>
    </source>
</evidence>
<name>F8P493_SERL9</name>
<dbReference type="RefSeq" id="XP_007320879.1">
    <property type="nucleotide sequence ID" value="XM_007320817.1"/>
</dbReference>
<dbReference type="Proteomes" id="UP000008064">
    <property type="component" value="Unassembled WGS sequence"/>
</dbReference>
<keyword evidence="1" id="KW-0812">Transmembrane</keyword>
<reference evidence="2" key="1">
    <citation type="submission" date="2011-04" db="EMBL/GenBank/DDBJ databases">
        <title>Evolution of plant cell wall degrading machinery underlies the functional diversity of forest fungi.</title>
        <authorList>
            <consortium name="US DOE Joint Genome Institute (JGI-PGF)"/>
            <person name="Eastwood D.C."/>
            <person name="Floudas D."/>
            <person name="Binder M."/>
            <person name="Majcherczyk A."/>
            <person name="Schneider P."/>
            <person name="Aerts A."/>
            <person name="Asiegbu F.O."/>
            <person name="Baker S.E."/>
            <person name="Barry K."/>
            <person name="Bendiksby M."/>
            <person name="Blumentritt M."/>
            <person name="Coutinho P.M."/>
            <person name="Cullen D."/>
            <person name="Cullen D."/>
            <person name="Gathman A."/>
            <person name="Goodell B."/>
            <person name="Henrissat B."/>
            <person name="Ihrmark K."/>
            <person name="Kauserud H."/>
            <person name="Kohler A."/>
            <person name="LaButti K."/>
            <person name="Lapidus A."/>
            <person name="Lavin J.L."/>
            <person name="Lee Y.-H."/>
            <person name="Lindquist E."/>
            <person name="Lilly W."/>
            <person name="Lucas S."/>
            <person name="Morin E."/>
            <person name="Murat C."/>
            <person name="Oguiza J.A."/>
            <person name="Park J."/>
            <person name="Pisabarro A.G."/>
            <person name="Riley R."/>
            <person name="Rosling A."/>
            <person name="Salamov A."/>
            <person name="Schmidt O."/>
            <person name="Schmutz J."/>
            <person name="Skrede I."/>
            <person name="Stenlid J."/>
            <person name="Wiebenga A."/>
            <person name="Xie X."/>
            <person name="Kues U."/>
            <person name="Hibbett D.S."/>
            <person name="Hoffmeister D."/>
            <person name="Hogberg N."/>
            <person name="Martin F."/>
            <person name="Grigoriev I.V."/>
            <person name="Watkinson S.C."/>
        </authorList>
    </citation>
    <scope>NUCLEOTIDE SEQUENCE</scope>
    <source>
        <strain evidence="2">S7.9</strain>
    </source>
</reference>
<proteinExistence type="predicted"/>
<dbReference type="GeneID" id="18820231"/>
<dbReference type="EMBL" id="GL945437">
    <property type="protein sequence ID" value="EGO22341.1"/>
    <property type="molecule type" value="Genomic_DNA"/>
</dbReference>
<evidence type="ECO:0000256" key="1">
    <source>
        <dbReference type="SAM" id="Phobius"/>
    </source>
</evidence>
<accession>F8P493</accession>
<keyword evidence="1" id="KW-0472">Membrane</keyword>
<gene>
    <name evidence="2" type="ORF">SERLADRAFT_473049</name>
</gene>
<sequence>MNDRGLQVKMLSVEVLFFVFIGFEPLVWYPVFTERFLVPKRFPDLASGKPSLVHITPTAYCASPPYNLSRRFGFAEGNNNIGDSHAGSI</sequence>
<dbReference type="KEGG" id="sla:SERLADRAFT_473049"/>
<organism>
    <name type="scientific">Serpula lacrymans var. lacrymans (strain S7.9)</name>
    <name type="common">Dry rot fungus</name>
    <dbReference type="NCBI Taxonomy" id="578457"/>
    <lineage>
        <taxon>Eukaryota</taxon>
        <taxon>Fungi</taxon>
        <taxon>Dikarya</taxon>
        <taxon>Basidiomycota</taxon>
        <taxon>Agaricomycotina</taxon>
        <taxon>Agaricomycetes</taxon>
        <taxon>Agaricomycetidae</taxon>
        <taxon>Boletales</taxon>
        <taxon>Coniophorineae</taxon>
        <taxon>Serpulaceae</taxon>
        <taxon>Serpula</taxon>
    </lineage>
</organism>
<dbReference type="HOGENOM" id="CLU_2456159_0_0_1"/>
<feature type="transmembrane region" description="Helical" evidence="1">
    <location>
        <begin position="15"/>
        <end position="32"/>
    </location>
</feature>
<keyword evidence="1" id="KW-1133">Transmembrane helix</keyword>
<protein>
    <submittedName>
        <fullName evidence="2">Uncharacterized protein</fullName>
    </submittedName>
</protein>